<proteinExistence type="inferred from homology"/>
<comment type="subcellular location">
    <subcellularLocation>
        <location evidence="1">Cytoplasm</location>
    </subcellularLocation>
</comment>
<dbReference type="Pfam" id="PF25045">
    <property type="entry name" value="vWA_Ro60"/>
    <property type="match status" value="1"/>
</dbReference>
<sequence>MLGTTEYRYYASEKELTMQEANKLCKIIEKGSGLLILQELIKISSIDRAFKQNPTFFALALCSRYQVRDLTSKVAVPSEVDENAKNINKNILYYPIKRNSIKRKAEYRQLSQSMNTGYQKALQQLALHAVSKICRNSLHLFMFIKYCKLISGETGVKVNSKGWGRALRVTVSNWYFSQNPEHLVMQVTKYRNFEGYNHRDLFRLCHIHPNLGSHIDHNYWKYYKEYDAIFKFVVEDNMNLRKSKETLIESKMKQYKLDDEKTKTEQQSIEMENEIEGIAELTLTKRNEAILLEKMESKETPSVETSKVLQFLKDFQQLQMLTVNDVDKAVKLINEHDFVYEHIPKILLNSKDVWKSLLTRMPLKMMLKNLSKMTIVDLLGSKEHHCMYNQIVVDKLMNEKILKEIHIHPIDILLTYATYSAGSGYDEEGEVKWNPSKDIVNALEKAFYSSIQCIVPTNKRYCLFFSISDRMDNFPLPNSMLSCSQVAAAFAMIFIHTESRVITMEFSDCSVRFKLNSGMNLNDILESVRRITVTVPNCALPMTWAEQERLAFDVFIVFTNSEVPYGSEHPIVALQKYCDTMNIPDAKLIIINMIETKVSIADRNNPNILDIYGLDSFVPDLIREFVSDTLFS</sequence>
<protein>
    <submittedName>
        <fullName evidence="8">TROVE domain-containing protein</fullName>
    </submittedName>
</protein>
<evidence type="ECO:0000256" key="4">
    <source>
        <dbReference type="ARBA" id="ARBA00022723"/>
    </source>
</evidence>
<reference evidence="8" key="2">
    <citation type="submission" date="2022-06" db="UniProtKB">
        <authorList>
            <consortium name="EnsemblMetazoa"/>
        </authorList>
    </citation>
    <scope>IDENTIFICATION</scope>
</reference>
<dbReference type="PANTHER" id="PTHR14202:SF0">
    <property type="entry name" value="RNA-BINDING PROTEIN RO60"/>
    <property type="match status" value="1"/>
</dbReference>
<comment type="similarity">
    <text evidence="2">Belongs to the Ro 60 kDa family.</text>
</comment>
<feature type="domain" description="TROVE" evidence="7">
    <location>
        <begin position="1"/>
        <end position="459"/>
    </location>
</feature>
<keyword evidence="3" id="KW-0963">Cytoplasm</keyword>
<keyword evidence="6" id="KW-0687">Ribonucleoprotein</keyword>
<dbReference type="EMBL" id="CMVM020000016">
    <property type="status" value="NOT_ANNOTATED_CDS"/>
    <property type="molecule type" value="Genomic_DNA"/>
</dbReference>
<evidence type="ECO:0000259" key="7">
    <source>
        <dbReference type="PROSITE" id="PS50988"/>
    </source>
</evidence>
<keyword evidence="9" id="KW-1185">Reference proteome</keyword>
<dbReference type="GO" id="GO:0003723">
    <property type="term" value="F:RNA binding"/>
    <property type="evidence" value="ECO:0007669"/>
    <property type="project" value="UniProtKB-KW"/>
</dbReference>
<dbReference type="GO" id="GO:0005737">
    <property type="term" value="C:cytoplasm"/>
    <property type="evidence" value="ECO:0007669"/>
    <property type="project" value="UniProtKB-SubCell"/>
</dbReference>
<dbReference type="Pfam" id="PF05731">
    <property type="entry name" value="TROVE"/>
    <property type="match status" value="1"/>
</dbReference>
<evidence type="ECO:0000256" key="3">
    <source>
        <dbReference type="ARBA" id="ARBA00022490"/>
    </source>
</evidence>
<dbReference type="GO" id="GO:0046872">
    <property type="term" value="F:metal ion binding"/>
    <property type="evidence" value="ECO:0007669"/>
    <property type="project" value="UniProtKB-KW"/>
</dbReference>
<dbReference type="Proteomes" id="UP000024404">
    <property type="component" value="Unassembled WGS sequence"/>
</dbReference>
<keyword evidence="4" id="KW-0479">Metal-binding</keyword>
<dbReference type="AlphaFoldDB" id="A0A8R1XNJ8"/>
<dbReference type="SUPFAM" id="SSF140864">
    <property type="entry name" value="TROVE domain-like"/>
    <property type="match status" value="2"/>
</dbReference>
<dbReference type="InterPro" id="IPR008858">
    <property type="entry name" value="TROVE_dom"/>
</dbReference>
<dbReference type="InterPro" id="IPR036465">
    <property type="entry name" value="vWFA_dom_sf"/>
</dbReference>
<organism evidence="8 9">
    <name type="scientific">Onchocerca volvulus</name>
    <dbReference type="NCBI Taxonomy" id="6282"/>
    <lineage>
        <taxon>Eukaryota</taxon>
        <taxon>Metazoa</taxon>
        <taxon>Ecdysozoa</taxon>
        <taxon>Nematoda</taxon>
        <taxon>Chromadorea</taxon>
        <taxon>Rhabditida</taxon>
        <taxon>Spirurina</taxon>
        <taxon>Spiruromorpha</taxon>
        <taxon>Filarioidea</taxon>
        <taxon>Onchocercidae</taxon>
        <taxon>Onchocerca</taxon>
    </lineage>
</organism>
<dbReference type="PROSITE" id="PS50988">
    <property type="entry name" value="TROVE"/>
    <property type="match status" value="1"/>
</dbReference>
<dbReference type="EnsemblMetazoa" id="OVOC11902.1">
    <property type="protein sequence ID" value="OVOC11902.1"/>
    <property type="gene ID" value="WBGene00248711"/>
</dbReference>
<reference evidence="9" key="1">
    <citation type="submission" date="2013-10" db="EMBL/GenBank/DDBJ databases">
        <title>Genome sequencing of Onchocerca volvulus.</title>
        <authorList>
            <person name="Cotton J."/>
            <person name="Tsai J."/>
            <person name="Stanley E."/>
            <person name="Tracey A."/>
            <person name="Holroyd N."/>
            <person name="Lustigman S."/>
            <person name="Berriman M."/>
        </authorList>
    </citation>
    <scope>NUCLEOTIDE SEQUENCE</scope>
</reference>
<evidence type="ECO:0000256" key="1">
    <source>
        <dbReference type="ARBA" id="ARBA00004496"/>
    </source>
</evidence>
<dbReference type="SUPFAM" id="SSF53300">
    <property type="entry name" value="vWA-like"/>
    <property type="match status" value="1"/>
</dbReference>
<evidence type="ECO:0000313" key="8">
    <source>
        <dbReference type="EnsemblMetazoa" id="OVOC11902.1"/>
    </source>
</evidence>
<evidence type="ECO:0000256" key="6">
    <source>
        <dbReference type="ARBA" id="ARBA00023274"/>
    </source>
</evidence>
<dbReference type="OMA" id="IFIHTES"/>
<dbReference type="GO" id="GO:1990904">
    <property type="term" value="C:ribonucleoprotein complex"/>
    <property type="evidence" value="ECO:0007669"/>
    <property type="project" value="UniProtKB-KW"/>
</dbReference>
<name>A0A8R1XNJ8_ONCVO</name>
<accession>A0A8R1XNJ8</accession>
<dbReference type="InterPro" id="IPR056800">
    <property type="entry name" value="vWA_Ro60"/>
</dbReference>
<dbReference type="InterPro" id="IPR037214">
    <property type="entry name" value="TROVE_dom_sf"/>
</dbReference>
<dbReference type="InterPro" id="IPR040322">
    <property type="entry name" value="TROVE2"/>
</dbReference>
<keyword evidence="5" id="KW-0694">RNA-binding</keyword>
<evidence type="ECO:0000256" key="5">
    <source>
        <dbReference type="ARBA" id="ARBA00022884"/>
    </source>
</evidence>
<evidence type="ECO:0000256" key="2">
    <source>
        <dbReference type="ARBA" id="ARBA00007814"/>
    </source>
</evidence>
<dbReference type="PANTHER" id="PTHR14202">
    <property type="entry name" value="60 KDA RIBONUCLEOPROTEIN SSA/RO"/>
    <property type="match status" value="1"/>
</dbReference>
<dbReference type="Gene3D" id="3.40.50.410">
    <property type="entry name" value="von Willebrand factor, type A domain"/>
    <property type="match status" value="1"/>
</dbReference>
<evidence type="ECO:0000313" key="9">
    <source>
        <dbReference type="Proteomes" id="UP000024404"/>
    </source>
</evidence>